<dbReference type="AlphaFoldDB" id="A0A9Q0Q4Y4"/>
<evidence type="ECO:0000313" key="3">
    <source>
        <dbReference type="Proteomes" id="UP001151532"/>
    </source>
</evidence>
<feature type="region of interest" description="Disordered" evidence="1">
    <location>
        <begin position="98"/>
        <end position="117"/>
    </location>
</feature>
<proteinExistence type="predicted"/>
<reference evidence="2" key="1">
    <citation type="submission" date="2022-11" db="EMBL/GenBank/DDBJ databases">
        <authorList>
            <person name="Hyden B.L."/>
            <person name="Feng K."/>
            <person name="Yates T."/>
            <person name="Jawdy S."/>
            <person name="Smart L.B."/>
            <person name="Muchero W."/>
        </authorList>
    </citation>
    <scope>NUCLEOTIDE SEQUENCE</scope>
    <source>
        <tissue evidence="2">Shoot tip</tissue>
    </source>
</reference>
<evidence type="ECO:0000256" key="1">
    <source>
        <dbReference type="SAM" id="MobiDB-lite"/>
    </source>
</evidence>
<organism evidence="2 3">
    <name type="scientific">Salix purpurea</name>
    <name type="common">Purple osier willow</name>
    <dbReference type="NCBI Taxonomy" id="77065"/>
    <lineage>
        <taxon>Eukaryota</taxon>
        <taxon>Viridiplantae</taxon>
        <taxon>Streptophyta</taxon>
        <taxon>Embryophyta</taxon>
        <taxon>Tracheophyta</taxon>
        <taxon>Spermatophyta</taxon>
        <taxon>Magnoliopsida</taxon>
        <taxon>eudicotyledons</taxon>
        <taxon>Gunneridae</taxon>
        <taxon>Pentapetalae</taxon>
        <taxon>rosids</taxon>
        <taxon>fabids</taxon>
        <taxon>Malpighiales</taxon>
        <taxon>Salicaceae</taxon>
        <taxon>Saliceae</taxon>
        <taxon>Salix</taxon>
    </lineage>
</organism>
<feature type="compositionally biased region" description="Polar residues" evidence="1">
    <location>
        <begin position="1"/>
        <end position="18"/>
    </location>
</feature>
<protein>
    <submittedName>
        <fullName evidence="2">Uncharacterized protein</fullName>
    </submittedName>
</protein>
<dbReference type="EMBL" id="JAPFFK010000017">
    <property type="protein sequence ID" value="KAJ6699824.1"/>
    <property type="molecule type" value="Genomic_DNA"/>
</dbReference>
<keyword evidence="3" id="KW-1185">Reference proteome</keyword>
<reference evidence="2" key="2">
    <citation type="journal article" date="2023" name="Int. J. Mol. Sci.">
        <title>De Novo Assembly and Annotation of 11 Diverse Shrub Willow (Salix) Genomes Reveals Novel Gene Organization in Sex-Linked Regions.</title>
        <authorList>
            <person name="Hyden B."/>
            <person name="Feng K."/>
            <person name="Yates T.B."/>
            <person name="Jawdy S."/>
            <person name="Cereghino C."/>
            <person name="Smart L.B."/>
            <person name="Muchero W."/>
        </authorList>
    </citation>
    <scope>NUCLEOTIDE SEQUENCE</scope>
    <source>
        <tissue evidence="2">Shoot tip</tissue>
    </source>
</reference>
<name>A0A9Q0Q4Y4_SALPP</name>
<accession>A0A9Q0Q4Y4</accession>
<comment type="caution">
    <text evidence="2">The sequence shown here is derived from an EMBL/GenBank/DDBJ whole genome shotgun (WGS) entry which is preliminary data.</text>
</comment>
<dbReference type="Proteomes" id="UP001151532">
    <property type="component" value="Chromosome 6"/>
</dbReference>
<sequence length="117" mass="12645">MIESSSMHAGSSNTQETLSADKREISMPENCLLKIKPTISPPPPTLSKAVAEDMKLKLLTRIGSSESGLEISNVAIMGMVYPLPMKNRQLTNDLNMQSHGENQTRASFHGCSVSKAA</sequence>
<evidence type="ECO:0000313" key="2">
    <source>
        <dbReference type="EMBL" id="KAJ6699824.1"/>
    </source>
</evidence>
<feature type="region of interest" description="Disordered" evidence="1">
    <location>
        <begin position="1"/>
        <end position="23"/>
    </location>
</feature>
<gene>
    <name evidence="2" type="ORF">OIU79_012965</name>
</gene>